<comment type="caution">
    <text evidence="1">The sequence shown here is derived from an EMBL/GenBank/DDBJ whole genome shotgun (WGS) entry which is preliminary data.</text>
</comment>
<gene>
    <name evidence="1" type="ORF">BC938DRAFT_474997</name>
</gene>
<keyword evidence="2" id="KW-1185">Reference proteome</keyword>
<dbReference type="AlphaFoldDB" id="A0A433QS40"/>
<proteinExistence type="predicted"/>
<accession>A0A433QS40</accession>
<name>A0A433QS40_9FUNG</name>
<sequence length="87" mass="10030">MVEWDEMTRGLGRVFNMMISDRNPMPNSKRQGVLYITNLTLKIYFKVYEFQGLPSLDLQTLFDTLVVIFSCNSVSWLSTSRPQPCGC</sequence>
<organism evidence="1 2">
    <name type="scientific">Jimgerdemannia flammicorona</name>
    <dbReference type="NCBI Taxonomy" id="994334"/>
    <lineage>
        <taxon>Eukaryota</taxon>
        <taxon>Fungi</taxon>
        <taxon>Fungi incertae sedis</taxon>
        <taxon>Mucoromycota</taxon>
        <taxon>Mucoromycotina</taxon>
        <taxon>Endogonomycetes</taxon>
        <taxon>Endogonales</taxon>
        <taxon>Endogonaceae</taxon>
        <taxon>Jimgerdemannia</taxon>
    </lineage>
</organism>
<reference evidence="1 2" key="1">
    <citation type="journal article" date="2018" name="New Phytol.">
        <title>Phylogenomics of Endogonaceae and evolution of mycorrhizas within Mucoromycota.</title>
        <authorList>
            <person name="Chang Y."/>
            <person name="Desiro A."/>
            <person name="Na H."/>
            <person name="Sandor L."/>
            <person name="Lipzen A."/>
            <person name="Clum A."/>
            <person name="Barry K."/>
            <person name="Grigoriev I.V."/>
            <person name="Martin F.M."/>
            <person name="Stajich J.E."/>
            <person name="Smith M.E."/>
            <person name="Bonito G."/>
            <person name="Spatafora J.W."/>
        </authorList>
    </citation>
    <scope>NUCLEOTIDE SEQUENCE [LARGE SCALE GENOMIC DNA]</scope>
    <source>
        <strain evidence="1 2">AD002</strain>
    </source>
</reference>
<dbReference type="EMBL" id="RBNJ01001949">
    <property type="protein sequence ID" value="RUS32589.1"/>
    <property type="molecule type" value="Genomic_DNA"/>
</dbReference>
<protein>
    <submittedName>
        <fullName evidence="1">Uncharacterized protein</fullName>
    </submittedName>
</protein>
<dbReference type="Proteomes" id="UP000274822">
    <property type="component" value="Unassembled WGS sequence"/>
</dbReference>
<evidence type="ECO:0000313" key="1">
    <source>
        <dbReference type="EMBL" id="RUS32589.1"/>
    </source>
</evidence>
<evidence type="ECO:0000313" key="2">
    <source>
        <dbReference type="Proteomes" id="UP000274822"/>
    </source>
</evidence>